<dbReference type="Gene3D" id="3.80.10.10">
    <property type="entry name" value="Ribonuclease Inhibitor"/>
    <property type="match status" value="1"/>
</dbReference>
<dbReference type="InterPro" id="IPR001611">
    <property type="entry name" value="Leu-rich_rpt"/>
</dbReference>
<accession>A0A7G2FH36</accession>
<dbReference type="SMART" id="SM00367">
    <property type="entry name" value="LRR_CC"/>
    <property type="match status" value="3"/>
</dbReference>
<dbReference type="InterPro" id="IPR032675">
    <property type="entry name" value="LRR_dom_sf"/>
</dbReference>
<proteinExistence type="predicted"/>
<dbReference type="GO" id="GO:0009507">
    <property type="term" value="C:chloroplast"/>
    <property type="evidence" value="ECO:0007669"/>
    <property type="project" value="UniProtKB-SubCell"/>
</dbReference>
<dbReference type="InterPro" id="IPR006553">
    <property type="entry name" value="Leu-rich_rpt_Cys-con_subtyp"/>
</dbReference>
<evidence type="ECO:0000259" key="14">
    <source>
        <dbReference type="Pfam" id="PF00117"/>
    </source>
</evidence>
<evidence type="ECO:0000256" key="10">
    <source>
        <dbReference type="ARBA" id="ARBA00022962"/>
    </source>
</evidence>
<protein>
    <recommendedName>
        <fullName evidence="4">anthranilate synthase</fullName>
        <ecNumber evidence="4">4.1.3.27</ecNumber>
    </recommendedName>
</protein>
<dbReference type="PANTHER" id="PTHR43418">
    <property type="entry name" value="MULTIFUNCTIONAL TRYPTOPHAN BIOSYNTHESIS PROTEIN-RELATED"/>
    <property type="match status" value="1"/>
</dbReference>
<dbReference type="InterPro" id="IPR036047">
    <property type="entry name" value="F-box-like_dom_sf"/>
</dbReference>
<dbReference type="GO" id="GO:0004049">
    <property type="term" value="F:anthranilate synthase activity"/>
    <property type="evidence" value="ECO:0007669"/>
    <property type="project" value="UniProtKB-EC"/>
</dbReference>
<dbReference type="Gene3D" id="3.40.50.880">
    <property type="match status" value="1"/>
</dbReference>
<evidence type="ECO:0000313" key="15">
    <source>
        <dbReference type="EMBL" id="CAD5335190.1"/>
    </source>
</evidence>
<evidence type="ECO:0000256" key="9">
    <source>
        <dbReference type="ARBA" id="ARBA00022946"/>
    </source>
</evidence>
<dbReference type="FunFam" id="3.80.10.10:FF:000674">
    <property type="entry name" value="F-box protein SKIP1"/>
    <property type="match status" value="1"/>
</dbReference>
<evidence type="ECO:0000256" key="5">
    <source>
        <dbReference type="ARBA" id="ARBA00022528"/>
    </source>
</evidence>
<sequence>MEEDGSDWGGLAPEILINIISRLTIQELWTGPMFVQKSWLTVCRDPYLWSIFDLEPWFDSYPESTHLWSPEFEQKVDLMLRSVVDWSEGGLTKIRVRHCSDHALSYAADRCPNLQVLAIRSSPNVTDASMTKIAFRCRSLKELDISYCHEISHDTLVMIGRNCPNLRILKRNLMDWSSRHIGSVPTEYLDACPQDGDTEADAIGKHMINLEHLEIQFSRLSVKGLASICEGCPKLEYLDLFGCVHLSSRDITSNVSRLKWLKEVKKPDVYVPRSGDVAQTESSSVSQFSKRQLRAKTMAATTLYNSCLLQPKYGFTTRRLNQSLVNSLTNPTRVSVLWKSRRDVIAKASIEMAESNSISSVVVNSSGPIIVIDNYDSFTYNLCQYMGELGCHFEVYRNDELTVEELKRKKPRGLLISPGPGTPQDSGISLQTVLELGPLVPLFGVCMGLQCIGEAFGGKIVRSPFGVMHGKSSMVHYDEKGEEGLFSGLSNPFLVGRYHSLVIEKDSFPSDELEVTAWTEDGLVMAARHRKYKHIQGVQFHPESIITTEGKTIVRNFIKLVEKKESEKLA</sequence>
<dbReference type="AlphaFoldDB" id="A0A7G2FH36"/>
<dbReference type="Pfam" id="PF00117">
    <property type="entry name" value="GATase"/>
    <property type="match status" value="1"/>
</dbReference>
<comment type="pathway">
    <text evidence="2">Amino-acid biosynthesis; L-tryptophan biosynthesis; L-tryptophan from chorismate: step 1/5.</text>
</comment>
<comment type="subcellular location">
    <subcellularLocation>
        <location evidence="1">Plastid</location>
        <location evidence="1">Chloroplast</location>
    </subcellularLocation>
</comment>
<dbReference type="PROSITE" id="PS51273">
    <property type="entry name" value="GATASE_TYPE_1"/>
    <property type="match status" value="1"/>
</dbReference>
<dbReference type="Proteomes" id="UP000516314">
    <property type="component" value="Chromosome 5"/>
</dbReference>
<evidence type="ECO:0000256" key="11">
    <source>
        <dbReference type="ARBA" id="ARBA00023141"/>
    </source>
</evidence>
<feature type="domain" description="Glutamine amidotransferase" evidence="14">
    <location>
        <begin position="371"/>
        <end position="558"/>
    </location>
</feature>
<dbReference type="NCBIfam" id="TIGR00566">
    <property type="entry name" value="trpG_papA"/>
    <property type="match status" value="1"/>
</dbReference>
<keyword evidence="5" id="KW-0150">Chloroplast</keyword>
<dbReference type="PRINTS" id="PR00096">
    <property type="entry name" value="GATASE"/>
</dbReference>
<evidence type="ECO:0000256" key="8">
    <source>
        <dbReference type="ARBA" id="ARBA00022822"/>
    </source>
</evidence>
<evidence type="ECO:0000256" key="12">
    <source>
        <dbReference type="ARBA" id="ARBA00023239"/>
    </source>
</evidence>
<dbReference type="GO" id="GO:0000162">
    <property type="term" value="P:L-tryptophan biosynthetic process"/>
    <property type="evidence" value="ECO:0007669"/>
    <property type="project" value="UniProtKB-KW"/>
</dbReference>
<dbReference type="InterPro" id="IPR006221">
    <property type="entry name" value="TrpG/PapA_dom"/>
</dbReference>
<evidence type="ECO:0000313" key="16">
    <source>
        <dbReference type="Proteomes" id="UP000516314"/>
    </source>
</evidence>
<dbReference type="InterPro" id="IPR029062">
    <property type="entry name" value="Class_I_gatase-like"/>
</dbReference>
<dbReference type="SUPFAM" id="SSF52047">
    <property type="entry name" value="RNI-like"/>
    <property type="match status" value="1"/>
</dbReference>
<evidence type="ECO:0000256" key="1">
    <source>
        <dbReference type="ARBA" id="ARBA00004229"/>
    </source>
</evidence>
<keyword evidence="6" id="KW-0028">Amino-acid biosynthesis</keyword>
<name>A0A7G2FH36_ARATH</name>
<evidence type="ECO:0000256" key="3">
    <source>
        <dbReference type="ARBA" id="ARBA00011653"/>
    </source>
</evidence>
<reference evidence="15 16" key="1">
    <citation type="submission" date="2020-09" db="EMBL/GenBank/DDBJ databases">
        <authorList>
            <person name="Ashkenazy H."/>
        </authorList>
    </citation>
    <scope>NUCLEOTIDE SEQUENCE [LARGE SCALE GENOMIC DNA]</scope>
    <source>
        <strain evidence="16">cv. Cdm-0</strain>
    </source>
</reference>
<dbReference type="Gene3D" id="1.20.1280.50">
    <property type="match status" value="1"/>
</dbReference>
<keyword evidence="12" id="KW-0456">Lyase</keyword>
<keyword evidence="7" id="KW-0934">Plastid</keyword>
<keyword evidence="8" id="KW-0822">Tryptophan biosynthesis</keyword>
<evidence type="ECO:0000256" key="2">
    <source>
        <dbReference type="ARBA" id="ARBA00004873"/>
    </source>
</evidence>
<dbReference type="PRINTS" id="PR00097">
    <property type="entry name" value="ANTSNTHASEII"/>
</dbReference>
<dbReference type="EC" id="4.1.3.27" evidence="4"/>
<keyword evidence="9" id="KW-0809">Transit peptide</keyword>
<dbReference type="InterPro" id="IPR050472">
    <property type="entry name" value="Anth_synth/Amidotransfase"/>
</dbReference>
<organism evidence="15 16">
    <name type="scientific">Arabidopsis thaliana</name>
    <name type="common">Mouse-ear cress</name>
    <dbReference type="NCBI Taxonomy" id="3702"/>
    <lineage>
        <taxon>Eukaryota</taxon>
        <taxon>Viridiplantae</taxon>
        <taxon>Streptophyta</taxon>
        <taxon>Embryophyta</taxon>
        <taxon>Tracheophyta</taxon>
        <taxon>Spermatophyta</taxon>
        <taxon>Magnoliopsida</taxon>
        <taxon>eudicotyledons</taxon>
        <taxon>Gunneridae</taxon>
        <taxon>Pentapetalae</taxon>
        <taxon>rosids</taxon>
        <taxon>malvids</taxon>
        <taxon>Brassicales</taxon>
        <taxon>Brassicaceae</taxon>
        <taxon>Camelineae</taxon>
        <taxon>Arabidopsis</taxon>
    </lineage>
</organism>
<dbReference type="PANTHER" id="PTHR43418:SF4">
    <property type="entry name" value="MULTIFUNCTIONAL TRYPTOPHAN BIOSYNTHESIS PROTEIN"/>
    <property type="match status" value="1"/>
</dbReference>
<comment type="catalytic activity">
    <reaction evidence="13">
        <text>chorismate + L-glutamine = anthranilate + pyruvate + L-glutamate + H(+)</text>
        <dbReference type="Rhea" id="RHEA:21732"/>
        <dbReference type="ChEBI" id="CHEBI:15361"/>
        <dbReference type="ChEBI" id="CHEBI:15378"/>
        <dbReference type="ChEBI" id="CHEBI:16567"/>
        <dbReference type="ChEBI" id="CHEBI:29748"/>
        <dbReference type="ChEBI" id="CHEBI:29985"/>
        <dbReference type="ChEBI" id="CHEBI:58359"/>
        <dbReference type="EC" id="4.1.3.27"/>
    </reaction>
</comment>
<comment type="subunit">
    <text evidence="3">Heterotetramer consisting of two non-identical subunits: a beta subunit and a large alpha subunit.</text>
</comment>
<dbReference type="SUPFAM" id="SSF81383">
    <property type="entry name" value="F-box domain"/>
    <property type="match status" value="1"/>
</dbReference>
<evidence type="ECO:0000256" key="7">
    <source>
        <dbReference type="ARBA" id="ARBA00022640"/>
    </source>
</evidence>
<dbReference type="CDD" id="cd01743">
    <property type="entry name" value="GATase1_Anthranilate_Synthase"/>
    <property type="match status" value="1"/>
</dbReference>
<evidence type="ECO:0000256" key="6">
    <source>
        <dbReference type="ARBA" id="ARBA00022605"/>
    </source>
</evidence>
<gene>
    <name evidence="15" type="ORF">AT9943_LOCUS22459</name>
</gene>
<dbReference type="EMBL" id="LR881470">
    <property type="protein sequence ID" value="CAD5335190.1"/>
    <property type="molecule type" value="Genomic_DNA"/>
</dbReference>
<keyword evidence="10" id="KW-0315">Glutamine amidotransferase</keyword>
<dbReference type="SUPFAM" id="SSF52317">
    <property type="entry name" value="Class I glutamine amidotransferase-like"/>
    <property type="match status" value="1"/>
</dbReference>
<dbReference type="InterPro" id="IPR017926">
    <property type="entry name" value="GATASE"/>
</dbReference>
<dbReference type="Pfam" id="PF13516">
    <property type="entry name" value="LRR_6"/>
    <property type="match status" value="1"/>
</dbReference>
<keyword evidence="11" id="KW-0057">Aromatic amino acid biosynthesis</keyword>
<dbReference type="PRINTS" id="PR00099">
    <property type="entry name" value="CPSGATASE"/>
</dbReference>
<dbReference type="FunFam" id="3.40.50.880:FF:000027">
    <property type="entry name" value="Anthranilate synthase beta subunit 1"/>
    <property type="match status" value="1"/>
</dbReference>
<evidence type="ECO:0000256" key="4">
    <source>
        <dbReference type="ARBA" id="ARBA00012266"/>
    </source>
</evidence>
<evidence type="ECO:0000256" key="13">
    <source>
        <dbReference type="ARBA" id="ARBA00047683"/>
    </source>
</evidence>